<proteinExistence type="predicted"/>
<keyword evidence="1" id="KW-1133">Transmembrane helix</keyword>
<accession>A0A5S9MK45</accession>
<dbReference type="AlphaFoldDB" id="A0A5S9MK45"/>
<evidence type="ECO:0000313" key="3">
    <source>
        <dbReference type="Proteomes" id="UP000464658"/>
    </source>
</evidence>
<evidence type="ECO:0000256" key="1">
    <source>
        <dbReference type="SAM" id="Phobius"/>
    </source>
</evidence>
<dbReference type="EMBL" id="AP021906">
    <property type="protein sequence ID" value="BBP93498.1"/>
    <property type="molecule type" value="Genomic_DNA"/>
</dbReference>
<name>A0A5S9MK45_BACIA</name>
<dbReference type="Proteomes" id="UP000464658">
    <property type="component" value="Chromosome"/>
</dbReference>
<sequence length="59" mass="6806">MAGYLFVDSFIFFFIEGFVHFTLVMEYDVLMSYAVTGCLWLTLYGEEAGASKRAWFSQV</sequence>
<evidence type="ECO:0000313" key="2">
    <source>
        <dbReference type="EMBL" id="BBP93498.1"/>
    </source>
</evidence>
<keyword evidence="1" id="KW-0812">Transmembrane</keyword>
<protein>
    <submittedName>
        <fullName evidence="2">Uncharacterized protein</fullName>
    </submittedName>
</protein>
<keyword evidence="1" id="KW-0472">Membrane</keyword>
<organism evidence="2 3">
    <name type="scientific">Bacillus safensis</name>
    <dbReference type="NCBI Taxonomy" id="561879"/>
    <lineage>
        <taxon>Bacteria</taxon>
        <taxon>Bacillati</taxon>
        <taxon>Bacillota</taxon>
        <taxon>Bacilli</taxon>
        <taxon>Bacillales</taxon>
        <taxon>Bacillaceae</taxon>
        <taxon>Bacillus</taxon>
    </lineage>
</organism>
<gene>
    <name evidence="2" type="ORF">BsIDN1_71160</name>
</gene>
<reference evidence="2 3" key="1">
    <citation type="submission" date="2019-12" db="EMBL/GenBank/DDBJ databases">
        <title>Full genome sequence of a Bacillus safensis strain isolated from commercially available natto in Indonesia.</title>
        <authorList>
            <person name="Yoshida M."/>
            <person name="Uomi M."/>
            <person name="Waturangi D."/>
            <person name="Ekaputri J.J."/>
            <person name="Setiamarga D.H.E."/>
        </authorList>
    </citation>
    <scope>NUCLEOTIDE SEQUENCE [LARGE SCALE GENOMIC DNA]</scope>
    <source>
        <strain evidence="2 3">IDN1</strain>
    </source>
</reference>
<feature type="transmembrane region" description="Helical" evidence="1">
    <location>
        <begin position="6"/>
        <end position="24"/>
    </location>
</feature>